<keyword evidence="11" id="KW-0472">Membrane</keyword>
<keyword evidence="6" id="KW-0479">Metal-binding</keyword>
<keyword evidence="12" id="KW-0325">Glycoprotein</keyword>
<evidence type="ECO:0000256" key="4">
    <source>
        <dbReference type="ARBA" id="ARBA00022670"/>
    </source>
</evidence>
<evidence type="ECO:0000256" key="7">
    <source>
        <dbReference type="ARBA" id="ARBA00022729"/>
    </source>
</evidence>
<keyword evidence="7" id="KW-0732">Signal</keyword>
<keyword evidence="4" id="KW-0645">Protease</keyword>
<dbReference type="EMBL" id="JACRWD010000010">
    <property type="protein sequence ID" value="MBC6004911.1"/>
    <property type="molecule type" value="Genomic_DNA"/>
</dbReference>
<organism evidence="13 14">
    <name type="scientific">Paeniclostridium hominis</name>
    <dbReference type="NCBI Taxonomy" id="2764329"/>
    <lineage>
        <taxon>Bacteria</taxon>
        <taxon>Bacillati</taxon>
        <taxon>Bacillota</taxon>
        <taxon>Clostridia</taxon>
        <taxon>Peptostreptococcales</taxon>
        <taxon>Peptostreptococcaceae</taxon>
        <taxon>Paeniclostridium</taxon>
    </lineage>
</organism>
<dbReference type="InterPro" id="IPR002816">
    <property type="entry name" value="TraB/PrgY/GumN_fam"/>
</dbReference>
<dbReference type="PANTHER" id="PTHR31120:SF6">
    <property type="entry name" value="METALLOPROTEASE TIKI HOMOLOG"/>
    <property type="match status" value="1"/>
</dbReference>
<protein>
    <submittedName>
        <fullName evidence="13">TraB/GumN family protein</fullName>
    </submittedName>
</protein>
<comment type="cofactor">
    <cofactor evidence="2">
        <name>Co(2+)</name>
        <dbReference type="ChEBI" id="CHEBI:48828"/>
    </cofactor>
</comment>
<reference evidence="13 14" key="1">
    <citation type="submission" date="2020-08" db="EMBL/GenBank/DDBJ databases">
        <authorList>
            <person name="Liu C."/>
            <person name="Sun Q."/>
        </authorList>
    </citation>
    <scope>NUCLEOTIDE SEQUENCE [LARGE SCALE GENOMIC DNA]</scope>
    <source>
        <strain evidence="13 14">NSJ-45</strain>
    </source>
</reference>
<evidence type="ECO:0000256" key="8">
    <source>
        <dbReference type="ARBA" id="ARBA00022801"/>
    </source>
</evidence>
<evidence type="ECO:0000313" key="14">
    <source>
        <dbReference type="Proteomes" id="UP000611796"/>
    </source>
</evidence>
<evidence type="ECO:0000256" key="5">
    <source>
        <dbReference type="ARBA" id="ARBA00022692"/>
    </source>
</evidence>
<evidence type="ECO:0000256" key="9">
    <source>
        <dbReference type="ARBA" id="ARBA00022989"/>
    </source>
</evidence>
<name>A0ABR7K793_9FIRM</name>
<evidence type="ECO:0000256" key="2">
    <source>
        <dbReference type="ARBA" id="ARBA00001941"/>
    </source>
</evidence>
<evidence type="ECO:0000256" key="6">
    <source>
        <dbReference type="ARBA" id="ARBA00022723"/>
    </source>
</evidence>
<keyword evidence="8" id="KW-0378">Hydrolase</keyword>
<dbReference type="CDD" id="cd14789">
    <property type="entry name" value="Tiki"/>
    <property type="match status" value="1"/>
</dbReference>
<keyword evidence="10" id="KW-0482">Metalloprotease</keyword>
<keyword evidence="5" id="KW-0812">Transmembrane</keyword>
<dbReference type="RefSeq" id="WP_187006875.1">
    <property type="nucleotide sequence ID" value="NZ_JACRWD010000010.1"/>
</dbReference>
<gene>
    <name evidence="13" type="ORF">H8891_14045</name>
</gene>
<evidence type="ECO:0000256" key="12">
    <source>
        <dbReference type="ARBA" id="ARBA00023180"/>
    </source>
</evidence>
<sequence>MVISIFIFITKGSSKNNVNGFYWEAKKDNKSIYLIGTVHLGEKRLNYLNNNLNYILNNTQALATETNSKDIDPEYIKKLQDKIYLTSGELKDFLNKEEQNQLKDILKYLDLKYDDVSNLSKVGLNALIQNYIDSIDGFEDEGLDAYLENLYRKSKKDSISLETLDDTSYNINYMLDEFLDVDYIKNELKDRKDFMNAFINGDTLFFKSHLENGKDELDMNAYTKIVKDRNENMANRINSLLKENKTYAVAIGVGHFFGDDTVITYLENLGYSITKLNK</sequence>
<dbReference type="Proteomes" id="UP000611796">
    <property type="component" value="Unassembled WGS sequence"/>
</dbReference>
<comment type="caution">
    <text evidence="13">The sequence shown here is derived from an EMBL/GenBank/DDBJ whole genome shotgun (WGS) entry which is preliminary data.</text>
</comment>
<proteinExistence type="predicted"/>
<evidence type="ECO:0000256" key="3">
    <source>
        <dbReference type="ARBA" id="ARBA00004479"/>
    </source>
</evidence>
<dbReference type="PANTHER" id="PTHR31120">
    <property type="entry name" value="METALLOPROTEASE TIKI"/>
    <property type="match status" value="1"/>
</dbReference>
<evidence type="ECO:0000256" key="1">
    <source>
        <dbReference type="ARBA" id="ARBA00001936"/>
    </source>
</evidence>
<evidence type="ECO:0000256" key="10">
    <source>
        <dbReference type="ARBA" id="ARBA00023049"/>
    </source>
</evidence>
<comment type="subcellular location">
    <subcellularLocation>
        <location evidence="3">Membrane</location>
        <topology evidence="3">Single-pass type I membrane protein</topology>
    </subcellularLocation>
</comment>
<keyword evidence="14" id="KW-1185">Reference proteome</keyword>
<evidence type="ECO:0000313" key="13">
    <source>
        <dbReference type="EMBL" id="MBC6004911.1"/>
    </source>
</evidence>
<evidence type="ECO:0000256" key="11">
    <source>
        <dbReference type="ARBA" id="ARBA00023136"/>
    </source>
</evidence>
<accession>A0ABR7K793</accession>
<comment type="cofactor">
    <cofactor evidence="1">
        <name>Mn(2+)</name>
        <dbReference type="ChEBI" id="CHEBI:29035"/>
    </cofactor>
</comment>
<keyword evidence="9" id="KW-1133">Transmembrane helix</keyword>
<dbReference type="InterPro" id="IPR040230">
    <property type="entry name" value="TIKI1/2-like"/>
</dbReference>
<dbReference type="Pfam" id="PF01963">
    <property type="entry name" value="TraB_PrgY_gumN"/>
    <property type="match status" value="1"/>
</dbReference>